<dbReference type="OMA" id="CQWTVSN"/>
<dbReference type="InParanoid" id="A0A059CMV6"/>
<dbReference type="SUPFAM" id="SSF52047">
    <property type="entry name" value="RNI-like"/>
    <property type="match status" value="1"/>
</dbReference>
<dbReference type="Gene3D" id="3.80.10.10">
    <property type="entry name" value="Ribonuclease Inhibitor"/>
    <property type="match status" value="1"/>
</dbReference>
<evidence type="ECO:0008006" key="2">
    <source>
        <dbReference type="Google" id="ProtNLM"/>
    </source>
</evidence>
<dbReference type="SUPFAM" id="SSF81383">
    <property type="entry name" value="F-box domain"/>
    <property type="match status" value="1"/>
</dbReference>
<gene>
    <name evidence="1" type="ORF">EUGRSUZ_C00929</name>
</gene>
<accession>A0A059CMV6</accession>
<name>A0A059CMV6_EUCGR</name>
<dbReference type="eggNOG" id="ENOG502QQ0V">
    <property type="taxonomic scope" value="Eukaryota"/>
</dbReference>
<dbReference type="Gramene" id="KCW79559">
    <property type="protein sequence ID" value="KCW79559"/>
    <property type="gene ID" value="EUGRSUZ_C00929"/>
</dbReference>
<dbReference type="PANTHER" id="PTHR31215">
    <property type="entry name" value="OS05G0510400 PROTEIN-RELATED"/>
    <property type="match status" value="1"/>
</dbReference>
<dbReference type="InterPro" id="IPR032675">
    <property type="entry name" value="LRR_dom_sf"/>
</dbReference>
<dbReference type="InterPro" id="IPR036047">
    <property type="entry name" value="F-box-like_dom_sf"/>
</dbReference>
<organism evidence="1">
    <name type="scientific">Eucalyptus grandis</name>
    <name type="common">Flooded gum</name>
    <dbReference type="NCBI Taxonomy" id="71139"/>
    <lineage>
        <taxon>Eukaryota</taxon>
        <taxon>Viridiplantae</taxon>
        <taxon>Streptophyta</taxon>
        <taxon>Embryophyta</taxon>
        <taxon>Tracheophyta</taxon>
        <taxon>Spermatophyta</taxon>
        <taxon>Magnoliopsida</taxon>
        <taxon>eudicotyledons</taxon>
        <taxon>Gunneridae</taxon>
        <taxon>Pentapetalae</taxon>
        <taxon>rosids</taxon>
        <taxon>malvids</taxon>
        <taxon>Myrtales</taxon>
        <taxon>Myrtaceae</taxon>
        <taxon>Myrtoideae</taxon>
        <taxon>Eucalypteae</taxon>
        <taxon>Eucalyptus</taxon>
    </lineage>
</organism>
<sequence>MVDVANLKRGQPILKDGDLCRPSACFLPLVQTNLLCCLLPPLSLSLSAPRMAMEDLPHHLILDILGRLPDSADVARCRAASRTLNAAARGVTSVALLCSLARYLRSRSPDTRSLVVPFKSLVASAVLGWGAVESVAIGVDASFADSFEDMEDDESGDDMYLMEVGFLAGWLPRVCEGLRALSISDFWVQSCWRKSDVLALVSSCCRSLCELELKNAWLSVDGLNPLPSLTSLTLEFIRLDDENLSKLCTCFSLLQVLNLRGVGGLKEPKIHLPDLRSCQWTVSNVPISLAIYAPRLVKLRLKCIKPRSLILETPALSDFDLSIVQADDLQVKDLISLKSFKLDSPFLCDLITAFPSGKTVEKLTLNTEFNRDVKEMISLELLFKTFPNASSLTLDPDAWSRLWPSPGGWEDGVEMKSLQGNVACMVVSHIDVVQAFIASMMDKCTNLSDFTILVQQQHADSDLLSNLTKRCTADWPRLKWKFGVFKKATEAYGFTGGWDIVWQRQTFKGAR</sequence>
<dbReference type="InterPro" id="IPR044809">
    <property type="entry name" value="AUF1-like"/>
</dbReference>
<evidence type="ECO:0000313" key="1">
    <source>
        <dbReference type="EMBL" id="KCW79559.1"/>
    </source>
</evidence>
<protein>
    <recommendedName>
        <fullName evidence="2">F-box domain-containing protein</fullName>
    </recommendedName>
</protein>
<proteinExistence type="predicted"/>
<dbReference type="EMBL" id="KK198755">
    <property type="protein sequence ID" value="KCW79559.1"/>
    <property type="molecule type" value="Genomic_DNA"/>
</dbReference>
<dbReference type="AlphaFoldDB" id="A0A059CMV6"/>
<reference evidence="1" key="1">
    <citation type="submission" date="2013-07" db="EMBL/GenBank/DDBJ databases">
        <title>The genome of Eucalyptus grandis.</title>
        <authorList>
            <person name="Schmutz J."/>
            <person name="Hayes R."/>
            <person name="Myburg A."/>
            <person name="Tuskan G."/>
            <person name="Grattapaglia D."/>
            <person name="Rokhsar D.S."/>
        </authorList>
    </citation>
    <scope>NUCLEOTIDE SEQUENCE</scope>
    <source>
        <tissue evidence="1">Leaf extractions</tissue>
    </source>
</reference>
<dbReference type="FunCoup" id="A0A059CMV6">
    <property type="interactions" value="926"/>
</dbReference>